<comment type="caution">
    <text evidence="2">The sequence shown here is derived from an EMBL/GenBank/DDBJ whole genome shotgun (WGS) entry which is preliminary data.</text>
</comment>
<evidence type="ECO:0008006" key="4">
    <source>
        <dbReference type="Google" id="ProtNLM"/>
    </source>
</evidence>
<protein>
    <recommendedName>
        <fullName evidence="4">DUF308 domain-containing protein</fullName>
    </recommendedName>
</protein>
<evidence type="ECO:0000313" key="2">
    <source>
        <dbReference type="EMBL" id="MBM7415251.1"/>
    </source>
</evidence>
<feature type="transmembrane region" description="Helical" evidence="1">
    <location>
        <begin position="102"/>
        <end position="121"/>
    </location>
</feature>
<keyword evidence="1" id="KW-0472">Membrane</keyword>
<feature type="transmembrane region" description="Helical" evidence="1">
    <location>
        <begin position="12"/>
        <end position="30"/>
    </location>
</feature>
<feature type="transmembrane region" description="Helical" evidence="1">
    <location>
        <begin position="152"/>
        <end position="169"/>
    </location>
</feature>
<evidence type="ECO:0000256" key="1">
    <source>
        <dbReference type="SAM" id="Phobius"/>
    </source>
</evidence>
<keyword evidence="3" id="KW-1185">Reference proteome</keyword>
<dbReference type="EMBL" id="JAFBBK010000001">
    <property type="protein sequence ID" value="MBM7415251.1"/>
    <property type="molecule type" value="Genomic_DNA"/>
</dbReference>
<feature type="transmembrane region" description="Helical" evidence="1">
    <location>
        <begin position="36"/>
        <end position="55"/>
    </location>
</feature>
<sequence length="184" mass="18928">MSTRRRLPPQKLGSLIGAVFGLVFVVVNSASSPGLLRLAFCVAAAAAAITVLVGIARNPVASVPAGVRPFGRGYAVIVLAEVVLLFVGVRVVAGPLGLPEAGVAWVAVVVGVHFIVLARLWHLRLFDVLGAALTALGVLGFVLAVAGADRMWIDIVAGVASGAVLLEFARRGVRQRPTFSSASS</sequence>
<gene>
    <name evidence="2" type="ORF">JOE42_001984</name>
</gene>
<proteinExistence type="predicted"/>
<reference evidence="2 3" key="1">
    <citation type="submission" date="2021-01" db="EMBL/GenBank/DDBJ databases">
        <title>Genomics of switchgrass bacterial isolates.</title>
        <authorList>
            <person name="Shade A."/>
        </authorList>
    </citation>
    <scope>NUCLEOTIDE SEQUENCE [LARGE SCALE GENOMIC DNA]</scope>
    <source>
        <strain evidence="2 3">PvP111</strain>
    </source>
</reference>
<name>A0ABS2KTX0_9NOCA</name>
<feature type="transmembrane region" description="Helical" evidence="1">
    <location>
        <begin position="76"/>
        <end position="96"/>
    </location>
</feature>
<keyword evidence="1" id="KW-0812">Transmembrane</keyword>
<organism evidence="2 3">
    <name type="scientific">Rhodococcoides corynebacterioides</name>
    <dbReference type="NCBI Taxonomy" id="53972"/>
    <lineage>
        <taxon>Bacteria</taxon>
        <taxon>Bacillati</taxon>
        <taxon>Actinomycetota</taxon>
        <taxon>Actinomycetes</taxon>
        <taxon>Mycobacteriales</taxon>
        <taxon>Nocardiaceae</taxon>
        <taxon>Rhodococcoides</taxon>
    </lineage>
</organism>
<dbReference type="RefSeq" id="WP_204868269.1">
    <property type="nucleotide sequence ID" value="NZ_JAFBBK010000001.1"/>
</dbReference>
<dbReference type="Proteomes" id="UP000703038">
    <property type="component" value="Unassembled WGS sequence"/>
</dbReference>
<feature type="transmembrane region" description="Helical" evidence="1">
    <location>
        <begin position="128"/>
        <end position="146"/>
    </location>
</feature>
<evidence type="ECO:0000313" key="3">
    <source>
        <dbReference type="Proteomes" id="UP000703038"/>
    </source>
</evidence>
<accession>A0ABS2KTX0</accession>
<keyword evidence="1" id="KW-1133">Transmembrane helix</keyword>